<reference evidence="2 3" key="1">
    <citation type="journal article" date="2021" name="Plant Biotechnol. J.">
        <title>Multi-omics assisted identification of the key and species-specific regulatory components of drought-tolerant mechanisms in Gossypium stocksii.</title>
        <authorList>
            <person name="Yu D."/>
            <person name="Ke L."/>
            <person name="Zhang D."/>
            <person name="Wu Y."/>
            <person name="Sun Y."/>
            <person name="Mei J."/>
            <person name="Sun J."/>
            <person name="Sun Y."/>
        </authorList>
    </citation>
    <scope>NUCLEOTIDE SEQUENCE [LARGE SCALE GENOMIC DNA]</scope>
    <source>
        <strain evidence="3">cv. E1</strain>
        <tissue evidence="2">Leaf</tissue>
    </source>
</reference>
<gene>
    <name evidence="2" type="ORF">J1N35_033777</name>
</gene>
<accession>A0A9D3UQU2</accession>
<dbReference type="SUPFAM" id="SSF53098">
    <property type="entry name" value="Ribonuclease H-like"/>
    <property type="match status" value="1"/>
</dbReference>
<dbReference type="CDD" id="cd06222">
    <property type="entry name" value="RNase_H_like"/>
    <property type="match status" value="1"/>
</dbReference>
<sequence length="116" mass="12839">PMVTVAHWSASSGGCIKLNTDGAIWQNGSYVEIGGVFRDADANWLWGFSRLLGKETIFKIKARAILEGLRLAWEKGIRQLKVKSDNDLLIETIVEGGAADSQIMELRGIHQMVRRG</sequence>
<dbReference type="InterPro" id="IPR002156">
    <property type="entry name" value="RNaseH_domain"/>
</dbReference>
<organism evidence="2 3">
    <name type="scientific">Gossypium stocksii</name>
    <dbReference type="NCBI Taxonomy" id="47602"/>
    <lineage>
        <taxon>Eukaryota</taxon>
        <taxon>Viridiplantae</taxon>
        <taxon>Streptophyta</taxon>
        <taxon>Embryophyta</taxon>
        <taxon>Tracheophyta</taxon>
        <taxon>Spermatophyta</taxon>
        <taxon>Magnoliopsida</taxon>
        <taxon>eudicotyledons</taxon>
        <taxon>Gunneridae</taxon>
        <taxon>Pentapetalae</taxon>
        <taxon>rosids</taxon>
        <taxon>malvids</taxon>
        <taxon>Malvales</taxon>
        <taxon>Malvaceae</taxon>
        <taxon>Malvoideae</taxon>
        <taxon>Gossypium</taxon>
    </lineage>
</organism>
<dbReference type="InterPro" id="IPR053151">
    <property type="entry name" value="RNase_H-like"/>
</dbReference>
<dbReference type="GO" id="GO:0003676">
    <property type="term" value="F:nucleic acid binding"/>
    <property type="evidence" value="ECO:0007669"/>
    <property type="project" value="InterPro"/>
</dbReference>
<dbReference type="EMBL" id="JAIQCV010000010">
    <property type="protein sequence ID" value="KAH1055712.1"/>
    <property type="molecule type" value="Genomic_DNA"/>
</dbReference>
<dbReference type="PANTHER" id="PTHR47723">
    <property type="entry name" value="OS05G0353850 PROTEIN"/>
    <property type="match status" value="1"/>
</dbReference>
<protein>
    <recommendedName>
        <fullName evidence="1">RNase H type-1 domain-containing protein</fullName>
    </recommendedName>
</protein>
<dbReference type="InterPro" id="IPR036397">
    <property type="entry name" value="RNaseH_sf"/>
</dbReference>
<comment type="caution">
    <text evidence="2">The sequence shown here is derived from an EMBL/GenBank/DDBJ whole genome shotgun (WGS) entry which is preliminary data.</text>
</comment>
<dbReference type="Gene3D" id="3.30.420.10">
    <property type="entry name" value="Ribonuclease H-like superfamily/Ribonuclease H"/>
    <property type="match status" value="1"/>
</dbReference>
<dbReference type="InterPro" id="IPR044730">
    <property type="entry name" value="RNase_H-like_dom_plant"/>
</dbReference>
<keyword evidence="3" id="KW-1185">Reference proteome</keyword>
<feature type="domain" description="RNase H type-1" evidence="1">
    <location>
        <begin position="19"/>
        <end position="96"/>
    </location>
</feature>
<evidence type="ECO:0000259" key="1">
    <source>
        <dbReference type="Pfam" id="PF13456"/>
    </source>
</evidence>
<dbReference type="OrthoDB" id="1751754at2759"/>
<dbReference type="Pfam" id="PF13456">
    <property type="entry name" value="RVT_3"/>
    <property type="match status" value="1"/>
</dbReference>
<dbReference type="PANTHER" id="PTHR47723:SF24">
    <property type="entry name" value="RNASE H TYPE-1 DOMAIN-CONTAINING PROTEIN"/>
    <property type="match status" value="1"/>
</dbReference>
<dbReference type="Proteomes" id="UP000828251">
    <property type="component" value="Unassembled WGS sequence"/>
</dbReference>
<dbReference type="GO" id="GO:0004523">
    <property type="term" value="F:RNA-DNA hybrid ribonuclease activity"/>
    <property type="evidence" value="ECO:0007669"/>
    <property type="project" value="InterPro"/>
</dbReference>
<feature type="non-terminal residue" evidence="2">
    <location>
        <position position="1"/>
    </location>
</feature>
<proteinExistence type="predicted"/>
<dbReference type="AlphaFoldDB" id="A0A9D3UQU2"/>
<name>A0A9D3UQU2_9ROSI</name>
<dbReference type="InterPro" id="IPR012337">
    <property type="entry name" value="RNaseH-like_sf"/>
</dbReference>
<evidence type="ECO:0000313" key="2">
    <source>
        <dbReference type="EMBL" id="KAH1055712.1"/>
    </source>
</evidence>
<evidence type="ECO:0000313" key="3">
    <source>
        <dbReference type="Proteomes" id="UP000828251"/>
    </source>
</evidence>